<protein>
    <submittedName>
        <fullName evidence="1">Uncharacterized protein</fullName>
    </submittedName>
</protein>
<accession>A0ABS1DDG4</accession>
<evidence type="ECO:0000313" key="1">
    <source>
        <dbReference type="EMBL" id="MBK1667972.1"/>
    </source>
</evidence>
<dbReference type="RefSeq" id="WP_200340141.1">
    <property type="nucleotide sequence ID" value="NZ_NRRL01000015.1"/>
</dbReference>
<name>A0ABS1DDG4_9PROT</name>
<reference evidence="1 2" key="1">
    <citation type="journal article" date="2020" name="Microorganisms">
        <title>Osmotic Adaptation and Compatible Solute Biosynthesis of Phototrophic Bacteria as Revealed from Genome Analyses.</title>
        <authorList>
            <person name="Imhoff J.F."/>
            <person name="Rahn T."/>
            <person name="Kunzel S."/>
            <person name="Keller A."/>
            <person name="Neulinger S.C."/>
        </authorList>
    </citation>
    <scope>NUCLEOTIDE SEQUENCE [LARGE SCALE GENOMIC DNA]</scope>
    <source>
        <strain evidence="1 2">DSM 9895</strain>
    </source>
</reference>
<keyword evidence="2" id="KW-1185">Reference proteome</keyword>
<organism evidence="1 2">
    <name type="scientific">Rhodovibrio sodomensis</name>
    <dbReference type="NCBI Taxonomy" id="1088"/>
    <lineage>
        <taxon>Bacteria</taxon>
        <taxon>Pseudomonadati</taxon>
        <taxon>Pseudomonadota</taxon>
        <taxon>Alphaproteobacteria</taxon>
        <taxon>Rhodospirillales</taxon>
        <taxon>Rhodovibrionaceae</taxon>
        <taxon>Rhodovibrio</taxon>
    </lineage>
</organism>
<gene>
    <name evidence="1" type="ORF">CKO28_07975</name>
</gene>
<dbReference type="EMBL" id="NRRL01000015">
    <property type="protein sequence ID" value="MBK1667972.1"/>
    <property type="molecule type" value="Genomic_DNA"/>
</dbReference>
<dbReference type="Proteomes" id="UP001296873">
    <property type="component" value="Unassembled WGS sequence"/>
</dbReference>
<proteinExistence type="predicted"/>
<evidence type="ECO:0000313" key="2">
    <source>
        <dbReference type="Proteomes" id="UP001296873"/>
    </source>
</evidence>
<comment type="caution">
    <text evidence="1">The sequence shown here is derived from an EMBL/GenBank/DDBJ whole genome shotgun (WGS) entry which is preliminary data.</text>
</comment>
<sequence>MSTLSVSRYVDDLWFDVGGYTVRRMTAGEAGELPDGFRAVYGEDYLSARVYDAAALAQVVAGGAQVSYLARSIHERALNFPLQMAFSTSWRIGT</sequence>